<name>A0A6S7JEZ7_PARCT</name>
<evidence type="ECO:0000256" key="1">
    <source>
        <dbReference type="SAM" id="MobiDB-lite"/>
    </source>
</evidence>
<evidence type="ECO:0000313" key="2">
    <source>
        <dbReference type="EMBL" id="CAB4029358.1"/>
    </source>
</evidence>
<dbReference type="EMBL" id="CACRXK020016123">
    <property type="protein sequence ID" value="CAB4029358.1"/>
    <property type="molecule type" value="Genomic_DNA"/>
</dbReference>
<comment type="caution">
    <text evidence="2">The sequence shown here is derived from an EMBL/GenBank/DDBJ whole genome shotgun (WGS) entry which is preliminary data.</text>
</comment>
<feature type="compositionally biased region" description="Polar residues" evidence="1">
    <location>
        <begin position="11"/>
        <end position="36"/>
    </location>
</feature>
<feature type="compositionally biased region" description="Acidic residues" evidence="1">
    <location>
        <begin position="109"/>
        <end position="118"/>
    </location>
</feature>
<accession>A0A6S7JEZ7</accession>
<keyword evidence="3" id="KW-1185">Reference proteome</keyword>
<proteinExistence type="predicted"/>
<gene>
    <name evidence="2" type="ORF">PACLA_8A014930</name>
</gene>
<feature type="region of interest" description="Disordered" evidence="1">
    <location>
        <begin position="1"/>
        <end position="140"/>
    </location>
</feature>
<dbReference type="AlphaFoldDB" id="A0A6S7JEZ7"/>
<protein>
    <submittedName>
        <fullName evidence="2">Uncharacterized protein</fullName>
    </submittedName>
</protein>
<dbReference type="Proteomes" id="UP001152795">
    <property type="component" value="Unassembled WGS sequence"/>
</dbReference>
<organism evidence="2 3">
    <name type="scientific">Paramuricea clavata</name>
    <name type="common">Red gorgonian</name>
    <name type="synonym">Violescent sea-whip</name>
    <dbReference type="NCBI Taxonomy" id="317549"/>
    <lineage>
        <taxon>Eukaryota</taxon>
        <taxon>Metazoa</taxon>
        <taxon>Cnidaria</taxon>
        <taxon>Anthozoa</taxon>
        <taxon>Octocorallia</taxon>
        <taxon>Malacalcyonacea</taxon>
        <taxon>Plexauridae</taxon>
        <taxon>Paramuricea</taxon>
    </lineage>
</organism>
<feature type="compositionally biased region" description="Polar residues" evidence="1">
    <location>
        <begin position="87"/>
        <end position="105"/>
    </location>
</feature>
<evidence type="ECO:0000313" key="3">
    <source>
        <dbReference type="Proteomes" id="UP001152795"/>
    </source>
</evidence>
<sequence>MMNYVFIPGSENESSLDNFFTSSRSTQQQRFESQAGSDPESEVNVPKKNKTSSDAAVDEKPKKSLFSWGSTKRNKNAPVPAPRKKTTPTNKESSKSTNVWSSRPSETFGGDDDDDDDVVVTPKISRKTPTKTASLLDELF</sequence>
<reference evidence="2" key="1">
    <citation type="submission" date="2020-04" db="EMBL/GenBank/DDBJ databases">
        <authorList>
            <person name="Alioto T."/>
            <person name="Alioto T."/>
            <person name="Gomez Garrido J."/>
        </authorList>
    </citation>
    <scope>NUCLEOTIDE SEQUENCE</scope>
    <source>
        <strain evidence="2">A484AB</strain>
    </source>
</reference>